<feature type="domain" description="Acyl-CoA dehydrogenase/oxidase N-terminal" evidence="1">
    <location>
        <begin position="10"/>
        <end position="93"/>
    </location>
</feature>
<dbReference type="SUPFAM" id="SSF56645">
    <property type="entry name" value="Acyl-CoA dehydrogenase NM domain-like"/>
    <property type="match status" value="1"/>
</dbReference>
<accession>A0A4R5VHV0</accession>
<comment type="caution">
    <text evidence="2">The sequence shown here is derived from an EMBL/GenBank/DDBJ whole genome shotgun (WGS) entry which is preliminary data.</text>
</comment>
<organism evidence="2 3">
    <name type="scientific">Antarcticimicrobium luteum</name>
    <dbReference type="NCBI Taxonomy" id="2547397"/>
    <lineage>
        <taxon>Bacteria</taxon>
        <taxon>Pseudomonadati</taxon>
        <taxon>Pseudomonadota</taxon>
        <taxon>Alphaproteobacteria</taxon>
        <taxon>Rhodobacterales</taxon>
        <taxon>Paracoccaceae</taxon>
        <taxon>Antarcticimicrobium</taxon>
    </lineage>
</organism>
<evidence type="ECO:0000259" key="1">
    <source>
        <dbReference type="Pfam" id="PF02771"/>
    </source>
</evidence>
<sequence length="205" mass="20717">MSFLDHLTPSDEAEMIRDSATRFTGAVSEAALRQSDGFDADRWVGMADLGWHGILADDAAGGLGLGAAEAAILAYAAGHARLPEPFVASSVTALTALRAAGAGSDVLAGLVAGSRIFAPVGFGLPVGLATPVSAAPDKDGASLCGTVPLCEVGPHTTDLLIFADGPEPMLARLPSGTDGIAITPYRGIDGRHLGKVHLDGYTVGD</sequence>
<dbReference type="RefSeq" id="WP_206020964.1">
    <property type="nucleotide sequence ID" value="NZ_SMUV01000016.1"/>
</dbReference>
<dbReference type="GO" id="GO:0016627">
    <property type="term" value="F:oxidoreductase activity, acting on the CH-CH group of donors"/>
    <property type="evidence" value="ECO:0007669"/>
    <property type="project" value="InterPro"/>
</dbReference>
<dbReference type="InterPro" id="IPR037069">
    <property type="entry name" value="AcylCoA_DH/ox_N_sf"/>
</dbReference>
<dbReference type="EMBL" id="SMUV01000016">
    <property type="protein sequence ID" value="TDK53755.1"/>
    <property type="molecule type" value="Genomic_DNA"/>
</dbReference>
<reference evidence="2 3" key="1">
    <citation type="submission" date="2019-03" db="EMBL/GenBank/DDBJ databases">
        <title>Ruegeria lutea sp. nov., a novel strain, isolated from marine sediment, the Masan Bay, South Korea.</title>
        <authorList>
            <person name="Kim J."/>
            <person name="Kim D.-Y."/>
            <person name="Lee S.-S."/>
        </authorList>
    </citation>
    <scope>NUCLEOTIDE SEQUENCE [LARGE SCALE GENOMIC DNA]</scope>
    <source>
        <strain evidence="2 3">318-1</strain>
    </source>
</reference>
<protein>
    <recommendedName>
        <fullName evidence="1">Acyl-CoA dehydrogenase/oxidase N-terminal domain-containing protein</fullName>
    </recommendedName>
</protein>
<keyword evidence="3" id="KW-1185">Reference proteome</keyword>
<evidence type="ECO:0000313" key="3">
    <source>
        <dbReference type="Proteomes" id="UP000295301"/>
    </source>
</evidence>
<dbReference type="Pfam" id="PF02771">
    <property type="entry name" value="Acyl-CoA_dh_N"/>
    <property type="match status" value="1"/>
</dbReference>
<dbReference type="GO" id="GO:0050660">
    <property type="term" value="F:flavin adenine dinucleotide binding"/>
    <property type="evidence" value="ECO:0007669"/>
    <property type="project" value="InterPro"/>
</dbReference>
<proteinExistence type="predicted"/>
<name>A0A4R5VHV0_9RHOB</name>
<dbReference type="Proteomes" id="UP000295301">
    <property type="component" value="Unassembled WGS sequence"/>
</dbReference>
<gene>
    <name evidence="2" type="ORF">E1832_00215</name>
</gene>
<dbReference type="InterPro" id="IPR009100">
    <property type="entry name" value="AcylCoA_DH/oxidase_NM_dom_sf"/>
</dbReference>
<dbReference type="InterPro" id="IPR013786">
    <property type="entry name" value="AcylCoA_DH/ox_N"/>
</dbReference>
<dbReference type="Gene3D" id="1.10.540.10">
    <property type="entry name" value="Acyl-CoA dehydrogenase/oxidase, N-terminal domain"/>
    <property type="match status" value="1"/>
</dbReference>
<evidence type="ECO:0000313" key="2">
    <source>
        <dbReference type="EMBL" id="TDK53755.1"/>
    </source>
</evidence>
<feature type="non-terminal residue" evidence="2">
    <location>
        <position position="205"/>
    </location>
</feature>
<dbReference type="AlphaFoldDB" id="A0A4R5VHV0"/>